<protein>
    <submittedName>
        <fullName evidence="2">Uncharacterized protein</fullName>
    </submittedName>
</protein>
<dbReference type="AlphaFoldDB" id="A0A1F7TWD0"/>
<evidence type="ECO:0000256" key="1">
    <source>
        <dbReference type="SAM" id="MobiDB-lite"/>
    </source>
</evidence>
<feature type="region of interest" description="Disordered" evidence="1">
    <location>
        <begin position="59"/>
        <end position="80"/>
    </location>
</feature>
<comment type="caution">
    <text evidence="2">The sequence shown here is derived from an EMBL/GenBank/DDBJ whole genome shotgun (WGS) entry which is preliminary data.</text>
</comment>
<dbReference type="EMBL" id="MGDX01000031">
    <property type="protein sequence ID" value="OGL70350.1"/>
    <property type="molecule type" value="Genomic_DNA"/>
</dbReference>
<dbReference type="Proteomes" id="UP000177097">
    <property type="component" value="Unassembled WGS sequence"/>
</dbReference>
<gene>
    <name evidence="2" type="ORF">A3C17_04120</name>
</gene>
<feature type="compositionally biased region" description="Acidic residues" evidence="1">
    <location>
        <begin position="71"/>
        <end position="80"/>
    </location>
</feature>
<proteinExistence type="predicted"/>
<reference evidence="2 3" key="1">
    <citation type="journal article" date="2016" name="Nat. Commun.">
        <title>Thousands of microbial genomes shed light on interconnected biogeochemical processes in an aquifer system.</title>
        <authorList>
            <person name="Anantharaman K."/>
            <person name="Brown C.T."/>
            <person name="Hug L.A."/>
            <person name="Sharon I."/>
            <person name="Castelle C.J."/>
            <person name="Probst A.J."/>
            <person name="Thomas B.C."/>
            <person name="Singh A."/>
            <person name="Wilkins M.J."/>
            <person name="Karaoz U."/>
            <person name="Brodie E.L."/>
            <person name="Williams K.H."/>
            <person name="Hubbard S.S."/>
            <person name="Banfield J.F."/>
        </authorList>
    </citation>
    <scope>NUCLEOTIDE SEQUENCE [LARGE SCALE GENOMIC DNA]</scope>
</reference>
<evidence type="ECO:0000313" key="2">
    <source>
        <dbReference type="EMBL" id="OGL70350.1"/>
    </source>
</evidence>
<name>A0A1F7TWD0_9BACT</name>
<evidence type="ECO:0000313" key="3">
    <source>
        <dbReference type="Proteomes" id="UP000177097"/>
    </source>
</evidence>
<sequence length="80" mass="8990">MKKTPEQISSPEQSKRMWKVLVEMEGYGRDGEEITGAALYEEVIVEAMTADEAEDIAANQDFGNRRVSGVEEPEELAENR</sequence>
<dbReference type="STRING" id="1802389.A3C17_04120"/>
<accession>A0A1F7TWD0</accession>
<organism evidence="2 3">
    <name type="scientific">Candidatus Uhrbacteria bacterium RIFCSPHIGHO2_02_FULL_53_13</name>
    <dbReference type="NCBI Taxonomy" id="1802389"/>
    <lineage>
        <taxon>Bacteria</taxon>
        <taxon>Candidatus Uhriibacteriota</taxon>
    </lineage>
</organism>